<evidence type="ECO:0000313" key="6">
    <source>
        <dbReference type="RefSeq" id="XP_025829707.1"/>
    </source>
</evidence>
<name>A0A1W4W2U1_AGRPL</name>
<proteinExistence type="predicted"/>
<dbReference type="KEGG" id="apln:108732288"/>
<dbReference type="KEGG" id="apln:112904279"/>
<sequence>MLFRVTVPLLVLFSVLFNVGYGGRFRRQGNFIWGTDDFEPSAARPAVPSATNFGQEQQQQQQQSSAFADCTRNCQTTSQYDPVCGSDRETYSNPERLACARKCGKIVQQEFRGSCAPL</sequence>
<evidence type="ECO:0000256" key="1">
    <source>
        <dbReference type="SAM" id="MobiDB-lite"/>
    </source>
</evidence>
<accession>A0A1W4W2U1</accession>
<dbReference type="RefSeq" id="XP_025829707.1">
    <property type="nucleotide sequence ID" value="XM_025973922.1"/>
</dbReference>
<dbReference type="GeneID" id="108732288"/>
<dbReference type="PROSITE" id="PS51465">
    <property type="entry name" value="KAZAL_2"/>
    <property type="match status" value="1"/>
</dbReference>
<dbReference type="Proteomes" id="UP000192223">
    <property type="component" value="Unplaced"/>
</dbReference>
<organism evidence="4 5">
    <name type="scientific">Agrilus planipennis</name>
    <name type="common">Emerald ash borer</name>
    <name type="synonym">Agrilus marcopoli</name>
    <dbReference type="NCBI Taxonomy" id="224129"/>
    <lineage>
        <taxon>Eukaryota</taxon>
        <taxon>Metazoa</taxon>
        <taxon>Ecdysozoa</taxon>
        <taxon>Arthropoda</taxon>
        <taxon>Hexapoda</taxon>
        <taxon>Insecta</taxon>
        <taxon>Pterygota</taxon>
        <taxon>Neoptera</taxon>
        <taxon>Endopterygota</taxon>
        <taxon>Coleoptera</taxon>
        <taxon>Polyphaga</taxon>
        <taxon>Elateriformia</taxon>
        <taxon>Buprestoidea</taxon>
        <taxon>Buprestidae</taxon>
        <taxon>Agrilinae</taxon>
        <taxon>Agrilus</taxon>
    </lineage>
</organism>
<keyword evidence="4" id="KW-1185">Reference proteome</keyword>
<feature type="region of interest" description="Disordered" evidence="1">
    <location>
        <begin position="42"/>
        <end position="64"/>
    </location>
</feature>
<dbReference type="InterPro" id="IPR039932">
    <property type="entry name" value="Spink4-like"/>
</dbReference>
<evidence type="ECO:0000256" key="2">
    <source>
        <dbReference type="SAM" id="SignalP"/>
    </source>
</evidence>
<dbReference type="Gene3D" id="3.30.60.30">
    <property type="match status" value="1"/>
</dbReference>
<protein>
    <submittedName>
        <fullName evidence="5">Uncharacterized protein LOC108732288</fullName>
    </submittedName>
    <submittedName>
        <fullName evidence="6">Uncharacterized protein LOC112904279</fullName>
    </submittedName>
</protein>
<dbReference type="RefSeq" id="XP_018318486.1">
    <property type="nucleotide sequence ID" value="XM_018462984.2"/>
</dbReference>
<dbReference type="CDD" id="cd00104">
    <property type="entry name" value="KAZAL_FS"/>
    <property type="match status" value="1"/>
</dbReference>
<evidence type="ECO:0000313" key="5">
    <source>
        <dbReference type="RefSeq" id="XP_018318486.1"/>
    </source>
</evidence>
<dbReference type="InterPro" id="IPR002350">
    <property type="entry name" value="Kazal_dom"/>
</dbReference>
<evidence type="ECO:0000313" key="4">
    <source>
        <dbReference type="Proteomes" id="UP000192223"/>
    </source>
</evidence>
<dbReference type="Pfam" id="PF00050">
    <property type="entry name" value="Kazal_1"/>
    <property type="match status" value="1"/>
</dbReference>
<reference evidence="5 6" key="1">
    <citation type="submission" date="2025-04" db="UniProtKB">
        <authorList>
            <consortium name="RefSeq"/>
        </authorList>
    </citation>
    <scope>IDENTIFICATION</scope>
    <source>
        <tissue evidence="5 6">Entire body</tissue>
    </source>
</reference>
<dbReference type="AlphaFoldDB" id="A0A1W4W2U1"/>
<dbReference type="SUPFAM" id="SSF100895">
    <property type="entry name" value="Kazal-type serine protease inhibitors"/>
    <property type="match status" value="1"/>
</dbReference>
<keyword evidence="2" id="KW-0732">Signal</keyword>
<dbReference type="PANTHER" id="PTHR21179">
    <property type="entry name" value="SERINE-TYPE ENDOPEPTIDASE INHIBITOR"/>
    <property type="match status" value="1"/>
</dbReference>
<gene>
    <name evidence="5" type="primary">LOC108732288</name>
    <name evidence="6" type="synonym">LOC112904279</name>
</gene>
<dbReference type="PANTHER" id="PTHR21179:SF1">
    <property type="entry name" value="KAZ1-TYPE SERINE PROTEASE INHIBITOR-LIKE PROTEIN TYPE EPSILON-RELATED"/>
    <property type="match status" value="1"/>
</dbReference>
<dbReference type="InterPro" id="IPR036058">
    <property type="entry name" value="Kazal_dom_sf"/>
</dbReference>
<dbReference type="OrthoDB" id="126772at2759"/>
<evidence type="ECO:0000259" key="3">
    <source>
        <dbReference type="PROSITE" id="PS51465"/>
    </source>
</evidence>
<feature type="chain" id="PRO_5044566912" evidence="2">
    <location>
        <begin position="23"/>
        <end position="118"/>
    </location>
</feature>
<dbReference type="GO" id="GO:0004867">
    <property type="term" value="F:serine-type endopeptidase inhibitor activity"/>
    <property type="evidence" value="ECO:0007669"/>
    <property type="project" value="InterPro"/>
</dbReference>
<feature type="signal peptide" evidence="2">
    <location>
        <begin position="1"/>
        <end position="22"/>
    </location>
</feature>
<feature type="domain" description="Kazal-like" evidence="3">
    <location>
        <begin position="64"/>
        <end position="117"/>
    </location>
</feature>